<dbReference type="PRINTS" id="PR01301">
    <property type="entry name" value="RGSPROTEIN"/>
</dbReference>
<dbReference type="EMBL" id="JANTQA010000023">
    <property type="protein sequence ID" value="KAJ3445252.1"/>
    <property type="molecule type" value="Genomic_DNA"/>
</dbReference>
<dbReference type="Pfam" id="PF02566">
    <property type="entry name" value="OsmC"/>
    <property type="match status" value="1"/>
</dbReference>
<dbReference type="GO" id="GO:0008277">
    <property type="term" value="P:regulation of G protein-coupled receptor signaling pathway"/>
    <property type="evidence" value="ECO:0007669"/>
    <property type="project" value="InterPro"/>
</dbReference>
<evidence type="ECO:0000313" key="5">
    <source>
        <dbReference type="Proteomes" id="UP001146793"/>
    </source>
</evidence>
<dbReference type="Proteomes" id="UP001146793">
    <property type="component" value="Unassembled WGS sequence"/>
</dbReference>
<sequence length="892" mass="104605">MGNFTPFVFVQEKEAKLFLQNVQQSNTPICMWTSDLRLFKANDSCKRFFDIDAVKNISQLEPKEQPYFSLSNIEAAKLILKKVMGGNSEKKSFFWLFQNKDQEIWTKIYVKLLKVADQLVCQVFLKKSKIPNFCLNKDSSNSLVMQPRKIEKKLFPKSYPNNSSLKKESDQNNKLIKKFQVKYEESLTKLQQQIDENDEFKSLLNEIIRERNKLLMSNAKNENPEKLKAIKKMKKKIKKKKKRIRNKNKNKNKNKKKNKKKTKEKTQEQEQEKEQELKQKPEQKKNQEKQIKQKDKKKEPKKTLQNLTLKNTVDGEDYSYYFESTQFNLGSSSEEEEKKVFEKSESENTFSHVGSTDSLTESGSNDIYLFPLSTILSNEKFYKYFMRYLIQISCSENLRFYLEVNNYKKLNEKKFSQRAKKICKNFITPGSYSQINISCKVSLKIRNNVQKKQFTIDLFDKAQEEIYLLMKADSYLSFVSSPIYDELSKSIDRHKRKQLKIEHVKQIVNKFDLLKISQNLNQNRHFKKKYKLNLLWKENGAPQIQVAIKNKKHLINFDVDSCKLLGGKQTAPNSISIFIHSIISGFIQYFLYHLTKNKLAINEILVEAICQLNYKTYFVQLQTGENYFPININIIMKSNSSRNKIMDIYKKCKKNCPILNYIKHTNNIDIEMKYKNELTKQKMKKNPKIVNNLQLNKVKKFKDKLIKKKLTEIQNNIVFGKWNVNLKQTQAQCRGIIQLANNTEDILTTTLPHSWGGKNNNLNYVQFLLAGVGTNYLTQLALQSSLHNVPVKDLSVNIGVEKNWENFFTSPSENQNISNSEIFRSLKITSNLKSFVHQSLIDKIEDITKKTCPALCLITNKNTINFDIKIEKYNKRTDSSFYNKGDILRTIL</sequence>
<dbReference type="InterPro" id="IPR015946">
    <property type="entry name" value="KH_dom-like_a/b"/>
</dbReference>
<dbReference type="PANTHER" id="PTHR45746">
    <property type="entry name" value="LP21163P"/>
    <property type="match status" value="1"/>
</dbReference>
<dbReference type="SUPFAM" id="SSF82784">
    <property type="entry name" value="OsmC-like"/>
    <property type="match status" value="2"/>
</dbReference>
<accession>A0AAV7ZXB5</accession>
<dbReference type="SMART" id="SM00315">
    <property type="entry name" value="RGS"/>
    <property type="match status" value="1"/>
</dbReference>
<gene>
    <name evidence="4" type="ORF">M0812_11122</name>
</gene>
<dbReference type="Pfam" id="PF00615">
    <property type="entry name" value="RGS"/>
    <property type="match status" value="1"/>
</dbReference>
<dbReference type="SUPFAM" id="SSF48097">
    <property type="entry name" value="Regulator of G-protein signaling, RGS"/>
    <property type="match status" value="1"/>
</dbReference>
<dbReference type="PROSITE" id="PS50132">
    <property type="entry name" value="RGS"/>
    <property type="match status" value="1"/>
</dbReference>
<evidence type="ECO:0000256" key="1">
    <source>
        <dbReference type="ARBA" id="ARBA00022700"/>
    </source>
</evidence>
<protein>
    <submittedName>
        <fullName evidence="4">Regulator of g protein signaling</fullName>
    </submittedName>
</protein>
<reference evidence="4" key="1">
    <citation type="submission" date="2022-08" db="EMBL/GenBank/DDBJ databases">
        <title>Novel sulphate-reducing endosymbionts in the free-living metamonad Anaeramoeba.</title>
        <authorList>
            <person name="Jerlstrom-Hultqvist J."/>
            <person name="Cepicka I."/>
            <person name="Gallot-Lavallee L."/>
            <person name="Salas-Leiva D."/>
            <person name="Curtis B.A."/>
            <person name="Zahonova K."/>
            <person name="Pipaliya S."/>
            <person name="Dacks J."/>
            <person name="Roger A.J."/>
        </authorList>
    </citation>
    <scope>NUCLEOTIDE SEQUENCE</scope>
    <source>
        <strain evidence="4">Busselton2</strain>
    </source>
</reference>
<dbReference type="InterPro" id="IPR036305">
    <property type="entry name" value="RGS_sf"/>
</dbReference>
<evidence type="ECO:0000256" key="2">
    <source>
        <dbReference type="SAM" id="MobiDB-lite"/>
    </source>
</evidence>
<keyword evidence="1" id="KW-0734">Signal transduction inhibitor</keyword>
<comment type="caution">
    <text evidence="4">The sequence shown here is derived from an EMBL/GenBank/DDBJ whole genome shotgun (WGS) entry which is preliminary data.</text>
</comment>
<dbReference type="InterPro" id="IPR044926">
    <property type="entry name" value="RGS_subdomain_2"/>
</dbReference>
<dbReference type="PANTHER" id="PTHR45746:SF6">
    <property type="entry name" value="LP21163P"/>
    <property type="match status" value="1"/>
</dbReference>
<evidence type="ECO:0000259" key="3">
    <source>
        <dbReference type="PROSITE" id="PS50132"/>
    </source>
</evidence>
<dbReference type="GO" id="GO:0009968">
    <property type="term" value="P:negative regulation of signal transduction"/>
    <property type="evidence" value="ECO:0007669"/>
    <property type="project" value="UniProtKB-KW"/>
</dbReference>
<dbReference type="InterPro" id="IPR016137">
    <property type="entry name" value="RGS"/>
</dbReference>
<feature type="compositionally biased region" description="Basic and acidic residues" evidence="2">
    <location>
        <begin position="264"/>
        <end position="302"/>
    </location>
</feature>
<dbReference type="InterPro" id="IPR047016">
    <property type="entry name" value="RGS6/7/9/11"/>
</dbReference>
<proteinExistence type="predicted"/>
<dbReference type="Gene3D" id="1.10.167.10">
    <property type="entry name" value="Regulator of G-protein Signalling 4, domain 2"/>
    <property type="match status" value="1"/>
</dbReference>
<organism evidence="4 5">
    <name type="scientific">Anaeramoeba flamelloides</name>
    <dbReference type="NCBI Taxonomy" id="1746091"/>
    <lineage>
        <taxon>Eukaryota</taxon>
        <taxon>Metamonada</taxon>
        <taxon>Anaeramoebidae</taxon>
        <taxon>Anaeramoeba</taxon>
    </lineage>
</organism>
<dbReference type="Gene3D" id="3.30.300.20">
    <property type="match status" value="2"/>
</dbReference>
<dbReference type="InterPro" id="IPR003718">
    <property type="entry name" value="OsmC/Ohr_fam"/>
</dbReference>
<dbReference type="GO" id="GO:0005737">
    <property type="term" value="C:cytoplasm"/>
    <property type="evidence" value="ECO:0007669"/>
    <property type="project" value="TreeGrafter"/>
</dbReference>
<dbReference type="GO" id="GO:0005096">
    <property type="term" value="F:GTPase activator activity"/>
    <property type="evidence" value="ECO:0007669"/>
    <property type="project" value="TreeGrafter"/>
</dbReference>
<evidence type="ECO:0000313" key="4">
    <source>
        <dbReference type="EMBL" id="KAJ3445252.1"/>
    </source>
</evidence>
<dbReference type="AlphaFoldDB" id="A0AAV7ZXB5"/>
<feature type="domain" description="RGS" evidence="3">
    <location>
        <begin position="371"/>
        <end position="488"/>
    </location>
</feature>
<feature type="compositionally biased region" description="Basic residues" evidence="2">
    <location>
        <begin position="233"/>
        <end position="263"/>
    </location>
</feature>
<dbReference type="CDD" id="cd07440">
    <property type="entry name" value="RGS"/>
    <property type="match status" value="1"/>
</dbReference>
<name>A0AAV7ZXB5_9EUKA</name>
<feature type="region of interest" description="Disordered" evidence="2">
    <location>
        <begin position="233"/>
        <end position="308"/>
    </location>
</feature>
<dbReference type="InterPro" id="IPR036102">
    <property type="entry name" value="OsmC/Ohrsf"/>
</dbReference>